<evidence type="ECO:0000313" key="2">
    <source>
        <dbReference type="EMBL" id="SPO27448.1"/>
    </source>
</evidence>
<protein>
    <submittedName>
        <fullName evidence="2">Uncharacterized protein</fullName>
    </submittedName>
</protein>
<organism evidence="2 3">
    <name type="scientific">Ustilago trichophora</name>
    <dbReference type="NCBI Taxonomy" id="86804"/>
    <lineage>
        <taxon>Eukaryota</taxon>
        <taxon>Fungi</taxon>
        <taxon>Dikarya</taxon>
        <taxon>Basidiomycota</taxon>
        <taxon>Ustilaginomycotina</taxon>
        <taxon>Ustilaginomycetes</taxon>
        <taxon>Ustilaginales</taxon>
        <taxon>Ustilaginaceae</taxon>
        <taxon>Ustilago</taxon>
    </lineage>
</organism>
<sequence length="114" mass="13165">MVVILRSALLVFGLLLTLAFADPEPHLTRQEQRLYDRWNEEYRMHRYNLILPGVDPISSYSHMTSAFPRLEIDALNWAHTDANGPYQHARMGGKTYVATTIRGDQGPALRWNLR</sequence>
<keyword evidence="3" id="KW-1185">Reference proteome</keyword>
<dbReference type="Proteomes" id="UP000324022">
    <property type="component" value="Unassembled WGS sequence"/>
</dbReference>
<feature type="signal peptide" evidence="1">
    <location>
        <begin position="1"/>
        <end position="21"/>
    </location>
</feature>
<gene>
    <name evidence="2" type="ORF">UTRI_10565</name>
</gene>
<dbReference type="EMBL" id="OOIN01000017">
    <property type="protein sequence ID" value="SPO27448.1"/>
    <property type="molecule type" value="Genomic_DNA"/>
</dbReference>
<accession>A0A5C3EAJ6</accession>
<keyword evidence="1" id="KW-0732">Signal</keyword>
<proteinExistence type="predicted"/>
<name>A0A5C3EAJ6_9BASI</name>
<reference evidence="2 3" key="1">
    <citation type="submission" date="2018-03" db="EMBL/GenBank/DDBJ databases">
        <authorList>
            <person name="Guldener U."/>
        </authorList>
    </citation>
    <scope>NUCLEOTIDE SEQUENCE [LARGE SCALE GENOMIC DNA]</scope>
    <source>
        <strain evidence="2 3">NBRC100155</strain>
    </source>
</reference>
<dbReference type="AlphaFoldDB" id="A0A5C3EAJ6"/>
<evidence type="ECO:0000313" key="3">
    <source>
        <dbReference type="Proteomes" id="UP000324022"/>
    </source>
</evidence>
<evidence type="ECO:0000256" key="1">
    <source>
        <dbReference type="SAM" id="SignalP"/>
    </source>
</evidence>
<dbReference type="OrthoDB" id="2556190at2759"/>
<feature type="chain" id="PRO_5022933834" evidence="1">
    <location>
        <begin position="22"/>
        <end position="114"/>
    </location>
</feature>